<comment type="caution">
    <text evidence="2">The sequence shown here is derived from an EMBL/GenBank/DDBJ whole genome shotgun (WGS) entry which is preliminary data.</text>
</comment>
<protein>
    <submittedName>
        <fullName evidence="2">RHS repeat-associated core domain-containing protein</fullName>
    </submittedName>
</protein>
<keyword evidence="3" id="KW-1185">Reference proteome</keyword>
<evidence type="ECO:0000313" key="2">
    <source>
        <dbReference type="EMBL" id="MFD2321033.1"/>
    </source>
</evidence>
<dbReference type="Gene3D" id="2.180.10.10">
    <property type="entry name" value="RHS repeat-associated core"/>
    <property type="match status" value="1"/>
</dbReference>
<dbReference type="InterPro" id="IPR022385">
    <property type="entry name" value="Rhs_assc_core"/>
</dbReference>
<organism evidence="2 3">
    <name type="scientific">Delftia deserti</name>
    <dbReference type="NCBI Taxonomy" id="1651218"/>
    <lineage>
        <taxon>Bacteria</taxon>
        <taxon>Pseudomonadati</taxon>
        <taxon>Pseudomonadota</taxon>
        <taxon>Betaproteobacteria</taxon>
        <taxon>Burkholderiales</taxon>
        <taxon>Comamonadaceae</taxon>
        <taxon>Delftia</taxon>
    </lineage>
</organism>
<gene>
    <name evidence="2" type="ORF">ACFSPV_20245</name>
</gene>
<dbReference type="PANTHER" id="PTHR32305:SF15">
    <property type="entry name" value="PROTEIN RHSA-RELATED"/>
    <property type="match status" value="1"/>
</dbReference>
<dbReference type="PANTHER" id="PTHR32305">
    <property type="match status" value="1"/>
</dbReference>
<dbReference type="EMBL" id="JBHUIG010000023">
    <property type="protein sequence ID" value="MFD2321033.1"/>
    <property type="molecule type" value="Genomic_DNA"/>
</dbReference>
<reference evidence="3" key="1">
    <citation type="journal article" date="2019" name="Int. J. Syst. Evol. Microbiol.">
        <title>The Global Catalogue of Microorganisms (GCM) 10K type strain sequencing project: providing services to taxonomists for standard genome sequencing and annotation.</title>
        <authorList>
            <consortium name="The Broad Institute Genomics Platform"/>
            <consortium name="The Broad Institute Genome Sequencing Center for Infectious Disease"/>
            <person name="Wu L."/>
            <person name="Ma J."/>
        </authorList>
    </citation>
    <scope>NUCLEOTIDE SEQUENCE [LARGE SCALE GENOMIC DNA]</scope>
    <source>
        <strain evidence="3">CCUG 62793</strain>
    </source>
</reference>
<sequence length="210" mass="23673">MCCRSTTTQGIHQAIRLPGQHHDRETGLYYNRHRYYDPVVGSYINQDPIGLMGGVNFFTYPSNPLLGIDPTGLSGKIPKNFGKDKPINPVPIPEKGPYPLDKVYDQINPNDKVWKKFSPFDYTTECLEWESDNEGRTCRPFDEKPGKTITRSNDSILSSPKSMTLPVGEKCNKSRLKSNPTRPGTAPAADTDDILEIMQKIMTRPKGTRR</sequence>
<dbReference type="NCBIfam" id="TIGR03696">
    <property type="entry name" value="Rhs_assc_core"/>
    <property type="match status" value="1"/>
</dbReference>
<name>A0ABW5ET04_9BURK</name>
<evidence type="ECO:0000256" key="1">
    <source>
        <dbReference type="SAM" id="MobiDB-lite"/>
    </source>
</evidence>
<evidence type="ECO:0000313" key="3">
    <source>
        <dbReference type="Proteomes" id="UP001597287"/>
    </source>
</evidence>
<dbReference type="Proteomes" id="UP001597287">
    <property type="component" value="Unassembled WGS sequence"/>
</dbReference>
<proteinExistence type="predicted"/>
<dbReference type="InterPro" id="IPR050708">
    <property type="entry name" value="T6SS_VgrG/RHS"/>
</dbReference>
<accession>A0ABW5ET04</accession>
<dbReference type="PRINTS" id="PR00394">
    <property type="entry name" value="RHSPROTEIN"/>
</dbReference>
<feature type="region of interest" description="Disordered" evidence="1">
    <location>
        <begin position="167"/>
        <end position="191"/>
    </location>
</feature>